<protein>
    <submittedName>
        <fullName evidence="2">Kinesin-like protein kif3a</fullName>
    </submittedName>
</protein>
<comment type="caution">
    <text evidence="2">The sequence shown here is derived from an EMBL/GenBank/DDBJ whole genome shotgun (WGS) entry which is preliminary data.</text>
</comment>
<gene>
    <name evidence="2" type="primary">KIF3A_1</name>
    <name evidence="2" type="ORF">XENOCAPTIV_003655</name>
</gene>
<name>A0ABV0QG87_9TELE</name>
<accession>A0ABV0QG87</accession>
<feature type="coiled-coil region" evidence="1">
    <location>
        <begin position="19"/>
        <end position="122"/>
    </location>
</feature>
<proteinExistence type="predicted"/>
<evidence type="ECO:0000256" key="1">
    <source>
        <dbReference type="SAM" id="Coils"/>
    </source>
</evidence>
<reference evidence="2 3" key="1">
    <citation type="submission" date="2021-06" db="EMBL/GenBank/DDBJ databases">
        <authorList>
            <person name="Palmer J.M."/>
        </authorList>
    </citation>
    <scope>NUCLEOTIDE SEQUENCE [LARGE SCALE GENOMIC DNA]</scope>
    <source>
        <strain evidence="2 3">XC_2019</strain>
        <tissue evidence="2">Muscle</tissue>
    </source>
</reference>
<dbReference type="EMBL" id="JAHRIN010009780">
    <property type="protein sequence ID" value="MEQ2194831.1"/>
    <property type="molecule type" value="Genomic_DNA"/>
</dbReference>
<evidence type="ECO:0000313" key="3">
    <source>
        <dbReference type="Proteomes" id="UP001434883"/>
    </source>
</evidence>
<sequence length="123" mass="14515">MIIFSLLLLGRKKVSPDKMVEMQAKIEEERQALEAKLDMEEEERNKARAELEKREKDLLKAQQEHHLLLEKLSALEKKVIVGGVDLLAKAEEQERLLEESNNELEERRKRAEQLRKELEEKEV</sequence>
<organism evidence="2 3">
    <name type="scientific">Xenoophorus captivus</name>
    <dbReference type="NCBI Taxonomy" id="1517983"/>
    <lineage>
        <taxon>Eukaryota</taxon>
        <taxon>Metazoa</taxon>
        <taxon>Chordata</taxon>
        <taxon>Craniata</taxon>
        <taxon>Vertebrata</taxon>
        <taxon>Euteleostomi</taxon>
        <taxon>Actinopterygii</taxon>
        <taxon>Neopterygii</taxon>
        <taxon>Teleostei</taxon>
        <taxon>Neoteleostei</taxon>
        <taxon>Acanthomorphata</taxon>
        <taxon>Ovalentaria</taxon>
        <taxon>Atherinomorphae</taxon>
        <taxon>Cyprinodontiformes</taxon>
        <taxon>Goodeidae</taxon>
        <taxon>Xenoophorus</taxon>
    </lineage>
</organism>
<keyword evidence="3" id="KW-1185">Reference proteome</keyword>
<evidence type="ECO:0000313" key="2">
    <source>
        <dbReference type="EMBL" id="MEQ2194831.1"/>
    </source>
</evidence>
<keyword evidence="1" id="KW-0175">Coiled coil</keyword>
<dbReference type="Proteomes" id="UP001434883">
    <property type="component" value="Unassembled WGS sequence"/>
</dbReference>